<reference evidence="1 2" key="1">
    <citation type="submission" date="2024-08" db="EMBL/GenBank/DDBJ databases">
        <authorList>
            <person name="Ishaq N."/>
        </authorList>
    </citation>
    <scope>NUCLEOTIDE SEQUENCE [LARGE SCALE GENOMIC DNA]</scope>
    <source>
        <strain evidence="1 2">JCM 30400</strain>
    </source>
</reference>
<dbReference type="InterPro" id="IPR050275">
    <property type="entry name" value="PGM_Phosphatase"/>
</dbReference>
<dbReference type="Proteomes" id="UP001569414">
    <property type="component" value="Unassembled WGS sequence"/>
</dbReference>
<evidence type="ECO:0000313" key="2">
    <source>
        <dbReference type="Proteomes" id="UP001569414"/>
    </source>
</evidence>
<sequence length="225" mass="25167">MGESIVVRHGQASFGADDYDNLSDVGWQQSRWLGDYWRQTGQQFDRILCGNLRRHRQTTEGIGEGLGIDIGNRLTVIPQLDEFDFLEVARLYSERNPTAAPGATAPRADFYRFLMQGMLAWSLGEIAPAESWREFEDRIREVLDFIGDSPKGSKTLVVSSGGVIAMMVRQVLGGPPESVIKLNMQIQNTGTSRFFSSAGRGLSLNSFNHVPHLERDERHTSVTYS</sequence>
<dbReference type="Gene3D" id="3.40.50.1240">
    <property type="entry name" value="Phosphoglycerate mutase-like"/>
    <property type="match status" value="1"/>
</dbReference>
<organism evidence="1 2">
    <name type="scientific">Microbulbifer echini</name>
    <dbReference type="NCBI Taxonomy" id="1529067"/>
    <lineage>
        <taxon>Bacteria</taxon>
        <taxon>Pseudomonadati</taxon>
        <taxon>Pseudomonadota</taxon>
        <taxon>Gammaproteobacteria</taxon>
        <taxon>Cellvibrionales</taxon>
        <taxon>Microbulbiferaceae</taxon>
        <taxon>Microbulbifer</taxon>
    </lineage>
</organism>
<gene>
    <name evidence="1" type="ORF">ACCI51_04640</name>
</gene>
<name>A0ABV4NJS3_9GAMM</name>
<dbReference type="SMART" id="SM00855">
    <property type="entry name" value="PGAM"/>
    <property type="match status" value="1"/>
</dbReference>
<evidence type="ECO:0000313" key="1">
    <source>
        <dbReference type="EMBL" id="MFA0789822.1"/>
    </source>
</evidence>
<keyword evidence="2" id="KW-1185">Reference proteome</keyword>
<dbReference type="CDD" id="cd07067">
    <property type="entry name" value="HP_PGM_like"/>
    <property type="match status" value="1"/>
</dbReference>
<comment type="caution">
    <text evidence="1">The sequence shown here is derived from an EMBL/GenBank/DDBJ whole genome shotgun (WGS) entry which is preliminary data.</text>
</comment>
<dbReference type="InterPro" id="IPR013078">
    <property type="entry name" value="His_Pase_superF_clade-1"/>
</dbReference>
<dbReference type="InterPro" id="IPR029033">
    <property type="entry name" value="His_PPase_superfam"/>
</dbReference>
<dbReference type="Pfam" id="PF00300">
    <property type="entry name" value="His_Phos_1"/>
    <property type="match status" value="1"/>
</dbReference>
<protein>
    <submittedName>
        <fullName evidence="1">Histidine phosphatase family protein</fullName>
    </submittedName>
</protein>
<accession>A0ABV4NJS3</accession>
<dbReference type="RefSeq" id="WP_299584569.1">
    <property type="nucleotide sequence ID" value="NZ_JBGMEL010000003.1"/>
</dbReference>
<dbReference type="EMBL" id="JBGMEL010000003">
    <property type="protein sequence ID" value="MFA0789822.1"/>
    <property type="molecule type" value="Genomic_DNA"/>
</dbReference>
<dbReference type="PANTHER" id="PTHR48100">
    <property type="entry name" value="BROAD-SPECIFICITY PHOSPHATASE YOR283W-RELATED"/>
    <property type="match status" value="1"/>
</dbReference>
<dbReference type="PANTHER" id="PTHR48100:SF1">
    <property type="entry name" value="HISTIDINE PHOSPHATASE FAMILY PROTEIN-RELATED"/>
    <property type="match status" value="1"/>
</dbReference>
<proteinExistence type="predicted"/>
<dbReference type="SUPFAM" id="SSF53254">
    <property type="entry name" value="Phosphoglycerate mutase-like"/>
    <property type="match status" value="1"/>
</dbReference>